<evidence type="ECO:0000256" key="4">
    <source>
        <dbReference type="ARBA" id="ARBA00023136"/>
    </source>
</evidence>
<evidence type="ECO:0000256" key="1">
    <source>
        <dbReference type="ARBA" id="ARBA00004141"/>
    </source>
</evidence>
<keyword evidence="2 5" id="KW-0812">Transmembrane</keyword>
<dbReference type="PANTHER" id="PTHR22950:SF226">
    <property type="entry name" value="SODIUM-COUPLED NEUTRAL AMINO ACID TRANSPORTER 8-RELATED"/>
    <property type="match status" value="1"/>
</dbReference>
<evidence type="ECO:0000256" key="2">
    <source>
        <dbReference type="ARBA" id="ARBA00022692"/>
    </source>
</evidence>
<feature type="transmembrane region" description="Helical" evidence="5">
    <location>
        <begin position="105"/>
        <end position="122"/>
    </location>
</feature>
<evidence type="ECO:0000259" key="6">
    <source>
        <dbReference type="Pfam" id="PF01490"/>
    </source>
</evidence>
<name>A0ABV0Y1S4_9TELE</name>
<keyword evidence="3 5" id="KW-1133">Transmembrane helix</keyword>
<protein>
    <recommendedName>
        <fullName evidence="6">Amino acid transporter transmembrane domain-containing protein</fullName>
    </recommendedName>
</protein>
<keyword evidence="8" id="KW-1185">Reference proteome</keyword>
<sequence>MENQRLSHWAFISVVTMIICLIIYSLTGVYGYLTFGKAVDPDILMSYSSYDKLMLIARLLFGISIITIYPIIVLLGRSVIQDPLLSRVRRRGGVLMAKFESRSRYVLTVLWITTTLLIAMFVPDISKVISLIGGISAFFIFIFPGLCLMFAMRSEPVSCKTRVALTIWGVVTVICGAFIFGQSTTTAVMELLGKI</sequence>
<proteinExistence type="predicted"/>
<evidence type="ECO:0000313" key="7">
    <source>
        <dbReference type="EMBL" id="MEQ2287714.1"/>
    </source>
</evidence>
<feature type="domain" description="Amino acid transporter transmembrane" evidence="6">
    <location>
        <begin position="8"/>
        <end position="185"/>
    </location>
</feature>
<dbReference type="EMBL" id="JAHRIP010019903">
    <property type="protein sequence ID" value="MEQ2287714.1"/>
    <property type="molecule type" value="Genomic_DNA"/>
</dbReference>
<gene>
    <name evidence="7" type="ORF">AMECASPLE_015500</name>
</gene>
<organism evidence="7 8">
    <name type="scientific">Ameca splendens</name>
    <dbReference type="NCBI Taxonomy" id="208324"/>
    <lineage>
        <taxon>Eukaryota</taxon>
        <taxon>Metazoa</taxon>
        <taxon>Chordata</taxon>
        <taxon>Craniata</taxon>
        <taxon>Vertebrata</taxon>
        <taxon>Euteleostomi</taxon>
        <taxon>Actinopterygii</taxon>
        <taxon>Neopterygii</taxon>
        <taxon>Teleostei</taxon>
        <taxon>Neoteleostei</taxon>
        <taxon>Acanthomorphata</taxon>
        <taxon>Ovalentaria</taxon>
        <taxon>Atherinomorphae</taxon>
        <taxon>Cyprinodontiformes</taxon>
        <taxon>Goodeidae</taxon>
        <taxon>Ameca</taxon>
    </lineage>
</organism>
<feature type="transmembrane region" description="Helical" evidence="5">
    <location>
        <begin position="53"/>
        <end position="80"/>
    </location>
</feature>
<feature type="transmembrane region" description="Helical" evidence="5">
    <location>
        <begin position="128"/>
        <end position="151"/>
    </location>
</feature>
<feature type="transmembrane region" description="Helical" evidence="5">
    <location>
        <begin position="9"/>
        <end position="33"/>
    </location>
</feature>
<dbReference type="PANTHER" id="PTHR22950">
    <property type="entry name" value="AMINO ACID TRANSPORTER"/>
    <property type="match status" value="1"/>
</dbReference>
<evidence type="ECO:0000256" key="5">
    <source>
        <dbReference type="SAM" id="Phobius"/>
    </source>
</evidence>
<dbReference type="Proteomes" id="UP001469553">
    <property type="component" value="Unassembled WGS sequence"/>
</dbReference>
<reference evidence="7 8" key="1">
    <citation type="submission" date="2021-06" db="EMBL/GenBank/DDBJ databases">
        <authorList>
            <person name="Palmer J.M."/>
        </authorList>
    </citation>
    <scope>NUCLEOTIDE SEQUENCE [LARGE SCALE GENOMIC DNA]</scope>
    <source>
        <strain evidence="7 8">AS_MEX2019</strain>
        <tissue evidence="7">Muscle</tissue>
    </source>
</reference>
<dbReference type="Pfam" id="PF01490">
    <property type="entry name" value="Aa_trans"/>
    <property type="match status" value="1"/>
</dbReference>
<feature type="transmembrane region" description="Helical" evidence="5">
    <location>
        <begin position="163"/>
        <end position="181"/>
    </location>
</feature>
<evidence type="ECO:0000313" key="8">
    <source>
        <dbReference type="Proteomes" id="UP001469553"/>
    </source>
</evidence>
<accession>A0ABV0Y1S4</accession>
<keyword evidence="4 5" id="KW-0472">Membrane</keyword>
<evidence type="ECO:0000256" key="3">
    <source>
        <dbReference type="ARBA" id="ARBA00022989"/>
    </source>
</evidence>
<comment type="subcellular location">
    <subcellularLocation>
        <location evidence="1">Membrane</location>
        <topology evidence="1">Multi-pass membrane protein</topology>
    </subcellularLocation>
</comment>
<comment type="caution">
    <text evidence="7">The sequence shown here is derived from an EMBL/GenBank/DDBJ whole genome shotgun (WGS) entry which is preliminary data.</text>
</comment>
<dbReference type="InterPro" id="IPR013057">
    <property type="entry name" value="AA_transpt_TM"/>
</dbReference>